<evidence type="ECO:0000313" key="7">
    <source>
        <dbReference type="EMBL" id="CAD7605828.1"/>
    </source>
</evidence>
<comment type="similarity">
    <text evidence="2">Belongs to the MnmG family.</text>
</comment>
<protein>
    <recommendedName>
        <fullName evidence="6">tRNA uridine 5-carboxymethylaminomethyl modification enzyme C-terminal subdomain domain-containing protein</fullName>
    </recommendedName>
</protein>
<feature type="region of interest" description="Disordered" evidence="5">
    <location>
        <begin position="14"/>
        <end position="36"/>
    </location>
</feature>
<organism evidence="7">
    <name type="scientific">Timema genevievae</name>
    <name type="common">Walking stick</name>
    <dbReference type="NCBI Taxonomy" id="629358"/>
    <lineage>
        <taxon>Eukaryota</taxon>
        <taxon>Metazoa</taxon>
        <taxon>Ecdysozoa</taxon>
        <taxon>Arthropoda</taxon>
        <taxon>Hexapoda</taxon>
        <taxon>Insecta</taxon>
        <taxon>Pterygota</taxon>
        <taxon>Neoptera</taxon>
        <taxon>Polyneoptera</taxon>
        <taxon>Phasmatodea</taxon>
        <taxon>Timematodea</taxon>
        <taxon>Timematoidea</taxon>
        <taxon>Timematidae</taxon>
        <taxon>Timema</taxon>
    </lineage>
</organism>
<keyword evidence="4" id="KW-0274">FAD</keyword>
<evidence type="ECO:0000259" key="6">
    <source>
        <dbReference type="SMART" id="SM01228"/>
    </source>
</evidence>
<dbReference type="PROSITE" id="PS01280">
    <property type="entry name" value="GIDA_1"/>
    <property type="match status" value="1"/>
</dbReference>
<dbReference type="SUPFAM" id="SSF51905">
    <property type="entry name" value="FAD/NAD(P)-binding domain"/>
    <property type="match status" value="1"/>
</dbReference>
<dbReference type="GO" id="GO:0005829">
    <property type="term" value="C:cytosol"/>
    <property type="evidence" value="ECO:0007669"/>
    <property type="project" value="TreeGrafter"/>
</dbReference>
<dbReference type="NCBIfam" id="TIGR00136">
    <property type="entry name" value="mnmG_gidA"/>
    <property type="match status" value="1"/>
</dbReference>
<comment type="cofactor">
    <cofactor evidence="1">
        <name>FAD</name>
        <dbReference type="ChEBI" id="CHEBI:57692"/>
    </cofactor>
</comment>
<dbReference type="FunFam" id="3.50.50.60:FF:000082">
    <property type="entry name" value="protein MTO1 homolog, mitochondrial isoform X1"/>
    <property type="match status" value="1"/>
</dbReference>
<dbReference type="PROSITE" id="PS01281">
    <property type="entry name" value="GIDA_2"/>
    <property type="match status" value="1"/>
</dbReference>
<proteinExistence type="inferred from homology"/>
<evidence type="ECO:0000256" key="3">
    <source>
        <dbReference type="ARBA" id="ARBA00022630"/>
    </source>
</evidence>
<dbReference type="InterPro" id="IPR044920">
    <property type="entry name" value="MnmG_C_subdom_sf"/>
</dbReference>
<gene>
    <name evidence="7" type="ORF">TGEB3V08_LOCUS9636</name>
</gene>
<dbReference type="EMBL" id="OE844630">
    <property type="protein sequence ID" value="CAD7605828.1"/>
    <property type="molecule type" value="Genomic_DNA"/>
</dbReference>
<dbReference type="InterPro" id="IPR036188">
    <property type="entry name" value="FAD/NAD-bd_sf"/>
</dbReference>
<dbReference type="SMART" id="SM01228">
    <property type="entry name" value="GIDA_assoc_3"/>
    <property type="match status" value="1"/>
</dbReference>
<reference evidence="7" key="1">
    <citation type="submission" date="2020-11" db="EMBL/GenBank/DDBJ databases">
        <authorList>
            <person name="Tran Van P."/>
        </authorList>
    </citation>
    <scope>NUCLEOTIDE SEQUENCE</scope>
</reference>
<dbReference type="AlphaFoldDB" id="A0A7R9PR93"/>
<dbReference type="Gene3D" id="1.10.150.570">
    <property type="entry name" value="GidA associated domain, C-terminal subdomain"/>
    <property type="match status" value="1"/>
</dbReference>
<accession>A0A7R9PR93</accession>
<dbReference type="InterPro" id="IPR020595">
    <property type="entry name" value="MnmG-rel_CS"/>
</dbReference>
<evidence type="ECO:0000256" key="1">
    <source>
        <dbReference type="ARBA" id="ARBA00001974"/>
    </source>
</evidence>
<feature type="domain" description="tRNA uridine 5-carboxymethylaminomethyl modification enzyme C-terminal subdomain" evidence="6">
    <location>
        <begin position="658"/>
        <end position="759"/>
    </location>
</feature>
<dbReference type="GO" id="GO:0050660">
    <property type="term" value="F:flavin adenine dinucleotide binding"/>
    <property type="evidence" value="ECO:0007669"/>
    <property type="project" value="InterPro"/>
</dbReference>
<name>A0A7R9PR93_TIMGE</name>
<dbReference type="PANTHER" id="PTHR11806:SF0">
    <property type="entry name" value="PROTEIN MTO1 HOMOLOG, MITOCHONDRIAL"/>
    <property type="match status" value="1"/>
</dbReference>
<dbReference type="Gene3D" id="3.50.50.60">
    <property type="entry name" value="FAD/NAD(P)-binding domain"/>
    <property type="match status" value="2"/>
</dbReference>
<keyword evidence="3" id="KW-0285">Flavoprotein</keyword>
<dbReference type="FunFam" id="3.50.50.60:FF:000002">
    <property type="entry name" value="tRNA uridine 5-carboxymethylaminomethyl modification enzyme MnmG"/>
    <property type="match status" value="1"/>
</dbReference>
<dbReference type="InterPro" id="IPR040131">
    <property type="entry name" value="MnmG_N"/>
</dbReference>
<sequence length="772" mass="85174">MDVKLRSYLKRCERANTPRKKKYPEKPPPVPPTEIRTSISPSSVVWLNTTGALANYATEFTSRSAHSLNRDHNYDVIVVGGGHAGAEASSAAARMGCRTLLVTHKKETVGEMSCNPSFGGIGKGHLMKEIDALDGLCLCARICDISGVQYKILNKRKGPAVWGPRAQIDRLLYKSHIQRELFENTPNLRVMEAPVEDLLTEPSVDTSALRRCCGIILGDGTKVRGKTVVLTTGTFLKGQINIGLEVRPAGRIGDAPSIGLANTLEELGFRMGRLKTGTPPRLDGSTINYKVCEAHKGDDPPVPFSFMNDSVWIKIVLDNLHVNRHVSEEVTGPRYCPSIESKIIRFGSRNHQIWLEPEGLTSDVVYPNGLSCTLPEELQVQLVRKLKGLEQARVIRPGYGVEYDYVDPRELSPTLETQRVSGLYLAGQINGTTGYEEAAAQGIIAGINAAAKTQNKSAFTVCRTEGYIGVLIDDLTTQGTTEPYRMFTSRAEFRLSLRPDNADLRLTRKGHRIGCVSPERYLKTCEMEKDIKEGLEILKSIVKPFVHWRQILLLPPSKSTFHKREPNSGPLVLRDSALPVSHPGSSCYHGHSDEKRRDVPVVRALAAKAIGPGFRFALEMLSIVQAMVTVERLAVLMPEQLGELARRPSLCHRLKVEALYEAAAADQEEAVAEVRRDEGLFIPDNINYTSENFHLTEIRISISPSSAVWLNITSVLAAQRGNRPELVHAKPASVVERVTIAAASRIPGVTPSAILRLLRYVKQQQNNAECTI</sequence>
<dbReference type="Pfam" id="PF01134">
    <property type="entry name" value="GIDA"/>
    <property type="match status" value="1"/>
</dbReference>
<dbReference type="InterPro" id="IPR002218">
    <property type="entry name" value="MnmG-rel"/>
</dbReference>
<dbReference type="GO" id="GO:0030488">
    <property type="term" value="P:tRNA methylation"/>
    <property type="evidence" value="ECO:0007669"/>
    <property type="project" value="TreeGrafter"/>
</dbReference>
<evidence type="ECO:0000256" key="2">
    <source>
        <dbReference type="ARBA" id="ARBA00007653"/>
    </source>
</evidence>
<evidence type="ECO:0000256" key="5">
    <source>
        <dbReference type="SAM" id="MobiDB-lite"/>
    </source>
</evidence>
<evidence type="ECO:0000256" key="4">
    <source>
        <dbReference type="ARBA" id="ARBA00022827"/>
    </source>
</evidence>
<dbReference type="GO" id="GO:0002098">
    <property type="term" value="P:tRNA wobble uridine modification"/>
    <property type="evidence" value="ECO:0007669"/>
    <property type="project" value="InterPro"/>
</dbReference>
<dbReference type="InterPro" id="IPR004416">
    <property type="entry name" value="MnmG"/>
</dbReference>
<dbReference type="InterPro" id="IPR047001">
    <property type="entry name" value="MnmG_C_subdom"/>
</dbReference>
<dbReference type="PANTHER" id="PTHR11806">
    <property type="entry name" value="GLUCOSE INHIBITED DIVISION PROTEIN A"/>
    <property type="match status" value="1"/>
</dbReference>